<organism evidence="13 14">
    <name type="scientific">Candida viswanathii</name>
    <dbReference type="NCBI Taxonomy" id="5486"/>
    <lineage>
        <taxon>Eukaryota</taxon>
        <taxon>Fungi</taxon>
        <taxon>Dikarya</taxon>
        <taxon>Ascomycota</taxon>
        <taxon>Saccharomycotina</taxon>
        <taxon>Pichiomycetes</taxon>
        <taxon>Debaryomycetaceae</taxon>
        <taxon>Candida/Lodderomyces clade</taxon>
        <taxon>Candida</taxon>
    </lineage>
</organism>
<dbReference type="InterPro" id="IPR008333">
    <property type="entry name" value="Cbr1-like_FAD-bd_dom"/>
</dbReference>
<evidence type="ECO:0000256" key="6">
    <source>
        <dbReference type="ARBA" id="ARBA00022827"/>
    </source>
</evidence>
<dbReference type="GO" id="GO:0005741">
    <property type="term" value="C:mitochondrial outer membrane"/>
    <property type="evidence" value="ECO:0007669"/>
    <property type="project" value="UniProtKB-SubCell"/>
</dbReference>
<dbReference type="CDD" id="cd06183">
    <property type="entry name" value="cyt_b5_reduct_like"/>
    <property type="match status" value="1"/>
</dbReference>
<dbReference type="PROSITE" id="PS51384">
    <property type="entry name" value="FAD_FR"/>
    <property type="match status" value="1"/>
</dbReference>
<comment type="caution">
    <text evidence="13">The sequence shown here is derived from an EMBL/GenBank/DDBJ whole genome shotgun (WGS) entry which is preliminary data.</text>
</comment>
<evidence type="ECO:0000256" key="3">
    <source>
        <dbReference type="ARBA" id="ARBA00006105"/>
    </source>
</evidence>
<feature type="binding site" evidence="10">
    <location>
        <position position="278"/>
    </location>
    <ligand>
        <name>FAD</name>
        <dbReference type="ChEBI" id="CHEBI:57692"/>
    </ligand>
</feature>
<dbReference type="GO" id="GO:0016491">
    <property type="term" value="F:oxidoreductase activity"/>
    <property type="evidence" value="ECO:0007669"/>
    <property type="project" value="UniProtKB-KW"/>
</dbReference>
<dbReference type="Gene3D" id="2.40.30.10">
    <property type="entry name" value="Translation factors"/>
    <property type="match status" value="1"/>
</dbReference>
<dbReference type="EMBL" id="QLNQ01000021">
    <property type="protein sequence ID" value="RCK65129.1"/>
    <property type="molecule type" value="Genomic_DNA"/>
</dbReference>
<feature type="compositionally biased region" description="Basic and acidic residues" evidence="11">
    <location>
        <begin position="44"/>
        <end position="59"/>
    </location>
</feature>
<comment type="cofactor">
    <cofactor evidence="1 10">
        <name>FAD</name>
        <dbReference type="ChEBI" id="CHEBI:57692"/>
    </cofactor>
</comment>
<feature type="compositionally biased region" description="Low complexity" evidence="11">
    <location>
        <begin position="25"/>
        <end position="34"/>
    </location>
</feature>
<protein>
    <submittedName>
        <fullName evidence="13">Cytochrome c mitochondrial import factor CYC2</fullName>
    </submittedName>
</protein>
<keyword evidence="6 10" id="KW-0274">FAD</keyword>
<keyword evidence="4 10" id="KW-0285">Flavoprotein</keyword>
<feature type="domain" description="FAD-binding FR-type" evidence="12">
    <location>
        <begin position="163"/>
        <end position="303"/>
    </location>
</feature>
<dbReference type="STRING" id="5486.A0A367YHR6"/>
<feature type="region of interest" description="Disordered" evidence="11">
    <location>
        <begin position="21"/>
        <end position="78"/>
    </location>
</feature>
<evidence type="ECO:0000256" key="9">
    <source>
        <dbReference type="ARBA" id="ARBA00023136"/>
    </source>
</evidence>
<comment type="similarity">
    <text evidence="3">Belongs to the flavoprotein pyridine nucleotide cytochrome reductase family.</text>
</comment>
<dbReference type="Gene3D" id="3.40.50.80">
    <property type="entry name" value="Nucleotide-binding domain of ferredoxin-NADP reductase (FNR) module"/>
    <property type="match status" value="1"/>
</dbReference>
<keyword evidence="14" id="KW-1185">Reference proteome</keyword>
<keyword evidence="7" id="KW-0560">Oxidoreductase</keyword>
<evidence type="ECO:0000256" key="8">
    <source>
        <dbReference type="ARBA" id="ARBA00023128"/>
    </source>
</evidence>
<evidence type="ECO:0000259" key="12">
    <source>
        <dbReference type="PROSITE" id="PS51384"/>
    </source>
</evidence>
<evidence type="ECO:0000313" key="14">
    <source>
        <dbReference type="Proteomes" id="UP000253472"/>
    </source>
</evidence>
<keyword evidence="5" id="KW-1000">Mitochondrion outer membrane</keyword>
<dbReference type="OrthoDB" id="432685at2759"/>
<dbReference type="Proteomes" id="UP000253472">
    <property type="component" value="Unassembled WGS sequence"/>
</dbReference>
<accession>A0A367YHR6</accession>
<dbReference type="InterPro" id="IPR017938">
    <property type="entry name" value="Riboflavin_synthase-like_b-brl"/>
</dbReference>
<feature type="binding site" evidence="10">
    <location>
        <position position="279"/>
    </location>
    <ligand>
        <name>FAD</name>
        <dbReference type="ChEBI" id="CHEBI:57692"/>
    </ligand>
</feature>
<reference evidence="13 14" key="1">
    <citation type="submission" date="2018-06" db="EMBL/GenBank/DDBJ databases">
        <title>Whole genome sequencing of Candida tropicalis (genome annotated by CSBL at Korea University).</title>
        <authorList>
            <person name="Ahn J."/>
        </authorList>
    </citation>
    <scope>NUCLEOTIDE SEQUENCE [LARGE SCALE GENOMIC DNA]</scope>
    <source>
        <strain evidence="13 14">ATCC 20962</strain>
    </source>
</reference>
<evidence type="ECO:0000256" key="1">
    <source>
        <dbReference type="ARBA" id="ARBA00001974"/>
    </source>
</evidence>
<feature type="binding site" evidence="10">
    <location>
        <position position="271"/>
    </location>
    <ligand>
        <name>FAD</name>
        <dbReference type="ChEBI" id="CHEBI:57692"/>
    </ligand>
</feature>
<dbReference type="PANTHER" id="PTHR19370:SF189">
    <property type="entry name" value="CYTOCHROME C MITOCHONDRIAL IMPORT FACTOR CYC2"/>
    <property type="match status" value="1"/>
</dbReference>
<evidence type="ECO:0000256" key="4">
    <source>
        <dbReference type="ARBA" id="ARBA00022630"/>
    </source>
</evidence>
<evidence type="ECO:0000256" key="2">
    <source>
        <dbReference type="ARBA" id="ARBA00004294"/>
    </source>
</evidence>
<dbReference type="InterPro" id="IPR039261">
    <property type="entry name" value="FNR_nucleotide-bd"/>
</dbReference>
<sequence>MFPLRQLRVGRSHLTSRRLIPLRYNSNSSNNNKQSKPEDEEESKEVSKKNDADSIDQFKIKPSTSRAAPAPLENTGIEQLMRKDTKPYIPKLKHQRLTHEYPDLPNADEYTNMVKTPKTITRWTRYVPKMLTALVVAWCGYTYYVWMTDVEEGEESTELLDPDEFHKFIVTHKEQIDDEHYLIELVPKFDHWQYSFMGNGESKSVWNGSDRFWSVEIKQPDTNVVRSYTPLPLYFMKSEYTKNNLRKPLLKIINPEAEEFDKGGTMCIYVKRYDNGEVSRYITDRKIGDVLELRGPRTEFKLPYHPLRTLHSRPIFRDLPSKTEPDNMLETVKRVNNLPDVDNLVFYAAGTGIAPVLQLLLSQKPYLGHVAIHYSAKTPTELGEGLQRFLFFLDKLDRVTLTCHYDTEPRSVLGAKDVLKPALPNYVSPLSLENKAKFLNEDEIKELQEKMDLENTAVLDIPDKLIQSAADRGDYFETALEQAIKTAKMPKKPASLAIVCGPEGYIDYVAGPKDLIRDEQGKVAGLLGDKKWDNSNVYKL</sequence>
<evidence type="ECO:0000256" key="10">
    <source>
        <dbReference type="PIRSR" id="PIRSR601834-1"/>
    </source>
</evidence>
<dbReference type="Pfam" id="PF00970">
    <property type="entry name" value="FAD_binding_6"/>
    <property type="match status" value="1"/>
</dbReference>
<name>A0A367YHR6_9ASCO</name>
<gene>
    <name evidence="13" type="primary">CYC2</name>
    <name evidence="13" type="ORF">Cantr_00647</name>
</gene>
<dbReference type="InterPro" id="IPR001834">
    <property type="entry name" value="CBR-like"/>
</dbReference>
<evidence type="ECO:0000256" key="5">
    <source>
        <dbReference type="ARBA" id="ARBA00022787"/>
    </source>
</evidence>
<dbReference type="SUPFAM" id="SSF52343">
    <property type="entry name" value="Ferredoxin reductase-like, C-terminal NADP-linked domain"/>
    <property type="match status" value="1"/>
</dbReference>
<dbReference type="SUPFAM" id="SSF63380">
    <property type="entry name" value="Riboflavin synthase domain-like"/>
    <property type="match status" value="1"/>
</dbReference>
<keyword evidence="8" id="KW-0496">Mitochondrion</keyword>
<evidence type="ECO:0000313" key="13">
    <source>
        <dbReference type="EMBL" id="RCK65129.1"/>
    </source>
</evidence>
<evidence type="ECO:0000256" key="7">
    <source>
        <dbReference type="ARBA" id="ARBA00023002"/>
    </source>
</evidence>
<dbReference type="PANTHER" id="PTHR19370">
    <property type="entry name" value="NADH-CYTOCHROME B5 REDUCTASE"/>
    <property type="match status" value="1"/>
</dbReference>
<evidence type="ECO:0000256" key="11">
    <source>
        <dbReference type="SAM" id="MobiDB-lite"/>
    </source>
</evidence>
<comment type="subcellular location">
    <subcellularLocation>
        <location evidence="2">Mitochondrion outer membrane</location>
    </subcellularLocation>
</comment>
<proteinExistence type="inferred from homology"/>
<dbReference type="InterPro" id="IPR017927">
    <property type="entry name" value="FAD-bd_FR_type"/>
</dbReference>
<dbReference type="AlphaFoldDB" id="A0A367YHR6"/>
<keyword evidence="9" id="KW-0472">Membrane</keyword>